<proteinExistence type="predicted"/>
<keyword evidence="2" id="KW-1185">Reference proteome</keyword>
<dbReference type="EMBL" id="JBHTJO010000001">
    <property type="protein sequence ID" value="MFD0987417.1"/>
    <property type="molecule type" value="Genomic_DNA"/>
</dbReference>
<accession>A0ABW3JAN1</accession>
<reference evidence="2" key="1">
    <citation type="journal article" date="2019" name="Int. J. Syst. Evol. Microbiol.">
        <title>The Global Catalogue of Microorganisms (GCM) 10K type strain sequencing project: providing services to taxonomists for standard genome sequencing and annotation.</title>
        <authorList>
            <consortium name="The Broad Institute Genomics Platform"/>
            <consortium name="The Broad Institute Genome Sequencing Center for Infectious Disease"/>
            <person name="Wu L."/>
            <person name="Ma J."/>
        </authorList>
    </citation>
    <scope>NUCLEOTIDE SEQUENCE [LARGE SCALE GENOMIC DNA]</scope>
    <source>
        <strain evidence="2">CCUG 61697</strain>
    </source>
</reference>
<name>A0ABW3JAN1_9HYPH</name>
<evidence type="ECO:0000313" key="2">
    <source>
        <dbReference type="Proteomes" id="UP001597102"/>
    </source>
</evidence>
<sequence length="228" mass="25287">MYSSLKAMSFSRGQIEWALAQVVAPSHRCVEEDEGFLKMKIKRLVDLDRKHGIDPFQDHPGLGRFAFFEGKSPGKGHAISYTSYDAFALLIGVQLLDANVPQSAVIRLLRHVRPLLKHAYGEILSRDPMEIAGSKQDLENRIKRGQLATDPSKMQFLVLASGAAAEFLTARANDGEVANFAQSPDELVSVVAHLTLVSPPVLVFEIANRAHQLVWWLRAAPSIQRGRH</sequence>
<gene>
    <name evidence="1" type="ORF">ACFQ2F_09950</name>
</gene>
<protein>
    <recommendedName>
        <fullName evidence="3">Beta-lactamase-related domain-containing protein</fullName>
    </recommendedName>
</protein>
<organism evidence="1 2">
    <name type="scientific">Methyloligella solikamskensis</name>
    <dbReference type="NCBI Taxonomy" id="1177756"/>
    <lineage>
        <taxon>Bacteria</taxon>
        <taxon>Pseudomonadati</taxon>
        <taxon>Pseudomonadota</taxon>
        <taxon>Alphaproteobacteria</taxon>
        <taxon>Hyphomicrobiales</taxon>
        <taxon>Hyphomicrobiaceae</taxon>
        <taxon>Methyloligella</taxon>
    </lineage>
</organism>
<dbReference type="RefSeq" id="WP_379089357.1">
    <property type="nucleotide sequence ID" value="NZ_JBHTJO010000001.1"/>
</dbReference>
<dbReference type="Proteomes" id="UP001597102">
    <property type="component" value="Unassembled WGS sequence"/>
</dbReference>
<evidence type="ECO:0008006" key="3">
    <source>
        <dbReference type="Google" id="ProtNLM"/>
    </source>
</evidence>
<comment type="caution">
    <text evidence="1">The sequence shown here is derived from an EMBL/GenBank/DDBJ whole genome shotgun (WGS) entry which is preliminary data.</text>
</comment>
<evidence type="ECO:0000313" key="1">
    <source>
        <dbReference type="EMBL" id="MFD0987417.1"/>
    </source>
</evidence>